<protein>
    <submittedName>
        <fullName evidence="1">Uncharacterized protein</fullName>
    </submittedName>
</protein>
<organism evidence="1 2">
    <name type="scientific">Gossypium klotzschianum</name>
    <dbReference type="NCBI Taxonomy" id="34286"/>
    <lineage>
        <taxon>Eukaryota</taxon>
        <taxon>Viridiplantae</taxon>
        <taxon>Streptophyta</taxon>
        <taxon>Embryophyta</taxon>
        <taxon>Tracheophyta</taxon>
        <taxon>Spermatophyta</taxon>
        <taxon>Magnoliopsida</taxon>
        <taxon>eudicotyledons</taxon>
        <taxon>Gunneridae</taxon>
        <taxon>Pentapetalae</taxon>
        <taxon>rosids</taxon>
        <taxon>malvids</taxon>
        <taxon>Malvales</taxon>
        <taxon>Malvaceae</taxon>
        <taxon>Malvoideae</taxon>
        <taxon>Gossypium</taxon>
    </lineage>
</organism>
<proteinExistence type="predicted"/>
<keyword evidence="2" id="KW-1185">Reference proteome</keyword>
<dbReference type="OrthoDB" id="999176at2759"/>
<dbReference type="AlphaFoldDB" id="A0A7J8WBL0"/>
<comment type="caution">
    <text evidence="1">The sequence shown here is derived from an EMBL/GenBank/DDBJ whole genome shotgun (WGS) entry which is preliminary data.</text>
</comment>
<evidence type="ECO:0000313" key="2">
    <source>
        <dbReference type="Proteomes" id="UP000593573"/>
    </source>
</evidence>
<dbReference type="Proteomes" id="UP000593573">
    <property type="component" value="Unassembled WGS sequence"/>
</dbReference>
<name>A0A7J8WBL0_9ROSI</name>
<feature type="non-terminal residue" evidence="1">
    <location>
        <position position="55"/>
    </location>
</feature>
<evidence type="ECO:0000313" key="1">
    <source>
        <dbReference type="EMBL" id="MBA0672292.1"/>
    </source>
</evidence>
<dbReference type="EMBL" id="JABFAB010244256">
    <property type="protein sequence ID" value="MBA0672292.1"/>
    <property type="molecule type" value="Genomic_DNA"/>
</dbReference>
<gene>
    <name evidence="1" type="ORF">Goklo_029754</name>
</gene>
<reference evidence="1 2" key="1">
    <citation type="journal article" date="2019" name="Genome Biol. Evol.">
        <title>Insights into the evolution of the New World diploid cottons (Gossypium, subgenus Houzingenia) based on genome sequencing.</title>
        <authorList>
            <person name="Grover C.E."/>
            <person name="Arick M.A. 2nd"/>
            <person name="Thrash A."/>
            <person name="Conover J.L."/>
            <person name="Sanders W.S."/>
            <person name="Peterson D.G."/>
            <person name="Frelichowski J.E."/>
            <person name="Scheffler J.A."/>
            <person name="Scheffler B.E."/>
            <person name="Wendel J.F."/>
        </authorList>
    </citation>
    <scope>NUCLEOTIDE SEQUENCE [LARGE SCALE GENOMIC DNA]</scope>
    <source>
        <strain evidence="1">57</strain>
        <tissue evidence="1">Leaf</tissue>
    </source>
</reference>
<accession>A0A7J8WBL0</accession>
<sequence length="55" mass="6373">GLEIGISDILPRVEHRNCARHVFANWSRRKLGKSYEKSLQRCELGHFLGLLLNQI</sequence>